<dbReference type="Proteomes" id="UP000310719">
    <property type="component" value="Chromosome"/>
</dbReference>
<gene>
    <name evidence="1" type="ORF">NCTC13032_05743</name>
</gene>
<sequence>MMTTISTLTYPQSDEQIIPPSLTTPLSAAADLFEVADRCAALVSVLIETDDRASRTTLCEGLLHALRQLRERCDSELPPHLIAQLIQGEKLNSCMPDCWQETAPQVDYALALVQAILGGTLPASVEKELAGLLHDLVWLLNEFVKEPYIRMH</sequence>
<accession>A0A4U9IE58</accession>
<proteinExistence type="predicted"/>
<dbReference type="EMBL" id="LR590464">
    <property type="protein sequence ID" value="VTP76092.1"/>
    <property type="molecule type" value="Genomic_DNA"/>
</dbReference>
<evidence type="ECO:0000313" key="2">
    <source>
        <dbReference type="Proteomes" id="UP000310719"/>
    </source>
</evidence>
<dbReference type="AlphaFoldDB" id="A0A4U9IE58"/>
<evidence type="ECO:0000313" key="1">
    <source>
        <dbReference type="EMBL" id="VTP76092.1"/>
    </source>
</evidence>
<protein>
    <submittedName>
        <fullName evidence="1">Uncharacterized protein</fullName>
    </submittedName>
</protein>
<name>A0A4U9IE58_9ENTR</name>
<reference evidence="1 2" key="1">
    <citation type="submission" date="2019-05" db="EMBL/GenBank/DDBJ databases">
        <authorList>
            <consortium name="Pathogen Informatics"/>
        </authorList>
    </citation>
    <scope>NUCLEOTIDE SEQUENCE [LARGE SCALE GENOMIC DNA]</scope>
    <source>
        <strain evidence="1 2">NCTC13032</strain>
    </source>
</reference>
<organism evidence="1 2">
    <name type="scientific">Leclercia adecarboxylata</name>
    <dbReference type="NCBI Taxonomy" id="83655"/>
    <lineage>
        <taxon>Bacteria</taxon>
        <taxon>Pseudomonadati</taxon>
        <taxon>Pseudomonadota</taxon>
        <taxon>Gammaproteobacteria</taxon>
        <taxon>Enterobacterales</taxon>
        <taxon>Enterobacteriaceae</taxon>
        <taxon>Leclercia</taxon>
    </lineage>
</organism>